<dbReference type="InterPro" id="IPR042099">
    <property type="entry name" value="ANL_N_sf"/>
</dbReference>
<feature type="transmembrane region" description="Helical" evidence="4">
    <location>
        <begin position="964"/>
        <end position="984"/>
    </location>
</feature>
<evidence type="ECO:0000313" key="7">
    <source>
        <dbReference type="Proteomes" id="UP000256727"/>
    </source>
</evidence>
<dbReference type="GO" id="GO:0043041">
    <property type="term" value="P:amino acid activation for nonribosomal peptide biosynthetic process"/>
    <property type="evidence" value="ECO:0007669"/>
    <property type="project" value="TreeGrafter"/>
</dbReference>
<feature type="transmembrane region" description="Helical" evidence="4">
    <location>
        <begin position="937"/>
        <end position="958"/>
    </location>
</feature>
<feature type="compositionally biased region" description="Basic and acidic residues" evidence="3">
    <location>
        <begin position="1"/>
        <end position="16"/>
    </location>
</feature>
<name>A0A3D9LHD5_9MICC</name>
<dbReference type="Gene3D" id="1.10.1200.10">
    <property type="entry name" value="ACP-like"/>
    <property type="match status" value="1"/>
</dbReference>
<dbReference type="PROSITE" id="PS00101">
    <property type="entry name" value="HEXAPEP_TRANSFERASES"/>
    <property type="match status" value="1"/>
</dbReference>
<feature type="transmembrane region" description="Helical" evidence="4">
    <location>
        <begin position="1141"/>
        <end position="1168"/>
    </location>
</feature>
<evidence type="ECO:0000256" key="3">
    <source>
        <dbReference type="SAM" id="MobiDB-lite"/>
    </source>
</evidence>
<dbReference type="Gene3D" id="2.160.10.10">
    <property type="entry name" value="Hexapeptide repeat proteins"/>
    <property type="match status" value="3"/>
</dbReference>
<keyword evidence="1" id="KW-0808">Transferase</keyword>
<dbReference type="InterPro" id="IPR036736">
    <property type="entry name" value="ACP-like_sf"/>
</dbReference>
<dbReference type="PANTHER" id="PTHR45527:SF1">
    <property type="entry name" value="FATTY ACID SYNTHASE"/>
    <property type="match status" value="1"/>
</dbReference>
<keyword evidence="2" id="KW-0677">Repeat</keyword>
<dbReference type="Gene3D" id="3.40.50.12780">
    <property type="entry name" value="N-terminal domain of ligase-like"/>
    <property type="match status" value="1"/>
</dbReference>
<dbReference type="InterPro" id="IPR010071">
    <property type="entry name" value="AA_adenyl_dom"/>
</dbReference>
<keyword evidence="4" id="KW-0472">Membrane</keyword>
<accession>A0A3D9LHD5</accession>
<feature type="transmembrane region" description="Helical" evidence="4">
    <location>
        <begin position="869"/>
        <end position="896"/>
    </location>
</feature>
<dbReference type="SUPFAM" id="SSF51161">
    <property type="entry name" value="Trimeric LpxA-like enzymes"/>
    <property type="match status" value="3"/>
</dbReference>
<gene>
    <name evidence="6" type="ORF">C8E99_2723</name>
</gene>
<feature type="compositionally biased region" description="Polar residues" evidence="3">
    <location>
        <begin position="1356"/>
        <end position="1367"/>
    </location>
</feature>
<dbReference type="GO" id="GO:0005737">
    <property type="term" value="C:cytoplasm"/>
    <property type="evidence" value="ECO:0007669"/>
    <property type="project" value="TreeGrafter"/>
</dbReference>
<protein>
    <submittedName>
        <fullName evidence="6">Non-ribosomal peptide synthetase-like protein</fullName>
    </submittedName>
</protein>
<dbReference type="InterPro" id="IPR009081">
    <property type="entry name" value="PP-bd_ACP"/>
</dbReference>
<feature type="transmembrane region" description="Helical" evidence="4">
    <location>
        <begin position="625"/>
        <end position="642"/>
    </location>
</feature>
<feature type="transmembrane region" description="Helical" evidence="4">
    <location>
        <begin position="1117"/>
        <end position="1135"/>
    </location>
</feature>
<reference evidence="6 7" key="1">
    <citation type="submission" date="2018-07" db="EMBL/GenBank/DDBJ databases">
        <title>Sequencing the genomes of 1000 actinobacteria strains.</title>
        <authorList>
            <person name="Klenk H.-P."/>
        </authorList>
    </citation>
    <scope>NUCLEOTIDE SEQUENCE [LARGE SCALE GENOMIC DNA]</scope>
    <source>
        <strain evidence="6 7">DSM 14442</strain>
    </source>
</reference>
<dbReference type="GO" id="GO:0016740">
    <property type="term" value="F:transferase activity"/>
    <property type="evidence" value="ECO:0007669"/>
    <property type="project" value="UniProtKB-KW"/>
</dbReference>
<dbReference type="InterPro" id="IPR011004">
    <property type="entry name" value="Trimer_LpxA-like_sf"/>
</dbReference>
<dbReference type="PROSITE" id="PS50075">
    <property type="entry name" value="CARRIER"/>
    <property type="match status" value="1"/>
</dbReference>
<dbReference type="CDD" id="cd05930">
    <property type="entry name" value="A_NRPS"/>
    <property type="match status" value="1"/>
</dbReference>
<dbReference type="InterPro" id="IPR018357">
    <property type="entry name" value="Hexapep_transf_CS"/>
</dbReference>
<keyword evidence="7" id="KW-1185">Reference proteome</keyword>
<dbReference type="Gene3D" id="3.30.300.30">
    <property type="match status" value="1"/>
</dbReference>
<dbReference type="InterPro" id="IPR012728">
    <property type="entry name" value="Pls/PosA_C"/>
</dbReference>
<dbReference type="PROSITE" id="PS00455">
    <property type="entry name" value="AMP_BINDING"/>
    <property type="match status" value="1"/>
</dbReference>
<dbReference type="Proteomes" id="UP000256727">
    <property type="component" value="Unassembled WGS sequence"/>
</dbReference>
<dbReference type="PANTHER" id="PTHR45527">
    <property type="entry name" value="NONRIBOSOMAL PEPTIDE SYNTHETASE"/>
    <property type="match status" value="1"/>
</dbReference>
<dbReference type="SUPFAM" id="SSF56801">
    <property type="entry name" value="Acetyl-CoA synthetase-like"/>
    <property type="match status" value="1"/>
</dbReference>
<evidence type="ECO:0000259" key="5">
    <source>
        <dbReference type="PROSITE" id="PS50075"/>
    </source>
</evidence>
<feature type="region of interest" description="Disordered" evidence="3">
    <location>
        <begin position="1"/>
        <end position="23"/>
    </location>
</feature>
<comment type="caution">
    <text evidence="6">The sequence shown here is derived from an EMBL/GenBank/DDBJ whole genome shotgun (WGS) entry which is preliminary data.</text>
</comment>
<dbReference type="Pfam" id="PF00550">
    <property type="entry name" value="PP-binding"/>
    <property type="match status" value="1"/>
</dbReference>
<keyword evidence="4" id="KW-0812">Transmembrane</keyword>
<feature type="transmembrane region" description="Helical" evidence="4">
    <location>
        <begin position="908"/>
        <end position="930"/>
    </location>
</feature>
<feature type="domain" description="Carrier" evidence="5">
    <location>
        <begin position="538"/>
        <end position="612"/>
    </location>
</feature>
<feature type="transmembrane region" description="Helical" evidence="4">
    <location>
        <begin position="647"/>
        <end position="668"/>
    </location>
</feature>
<dbReference type="GO" id="GO:0044550">
    <property type="term" value="P:secondary metabolite biosynthetic process"/>
    <property type="evidence" value="ECO:0007669"/>
    <property type="project" value="TreeGrafter"/>
</dbReference>
<evidence type="ECO:0000256" key="1">
    <source>
        <dbReference type="ARBA" id="ARBA00022679"/>
    </source>
</evidence>
<organism evidence="6 7">
    <name type="scientific">Citricoccus muralis</name>
    <dbReference type="NCBI Taxonomy" id="169134"/>
    <lineage>
        <taxon>Bacteria</taxon>
        <taxon>Bacillati</taxon>
        <taxon>Actinomycetota</taxon>
        <taxon>Actinomycetes</taxon>
        <taxon>Micrococcales</taxon>
        <taxon>Micrococcaceae</taxon>
        <taxon>Citricoccus</taxon>
    </lineage>
</organism>
<dbReference type="NCBIfam" id="TIGR02353">
    <property type="entry name" value="NRPS_term_dom"/>
    <property type="match status" value="1"/>
</dbReference>
<keyword evidence="4" id="KW-1133">Transmembrane helix</keyword>
<dbReference type="GO" id="GO:0031177">
    <property type="term" value="F:phosphopantetheine binding"/>
    <property type="evidence" value="ECO:0007669"/>
    <property type="project" value="TreeGrafter"/>
</dbReference>
<dbReference type="InterPro" id="IPR000873">
    <property type="entry name" value="AMP-dep_synth/lig_dom"/>
</dbReference>
<dbReference type="SUPFAM" id="SSF47336">
    <property type="entry name" value="ACP-like"/>
    <property type="match status" value="1"/>
</dbReference>
<dbReference type="InterPro" id="IPR020845">
    <property type="entry name" value="AMP-binding_CS"/>
</dbReference>
<evidence type="ECO:0000256" key="2">
    <source>
        <dbReference type="ARBA" id="ARBA00022737"/>
    </source>
</evidence>
<evidence type="ECO:0000256" key="4">
    <source>
        <dbReference type="SAM" id="Phobius"/>
    </source>
</evidence>
<dbReference type="Pfam" id="PF00501">
    <property type="entry name" value="AMP-binding"/>
    <property type="match status" value="1"/>
</dbReference>
<dbReference type="EMBL" id="QREH01000001">
    <property type="protein sequence ID" value="REE04867.1"/>
    <property type="molecule type" value="Genomic_DNA"/>
</dbReference>
<feature type="region of interest" description="Disordered" evidence="3">
    <location>
        <begin position="1333"/>
        <end position="1367"/>
    </location>
</feature>
<proteinExistence type="predicted"/>
<dbReference type="InterPro" id="IPR045851">
    <property type="entry name" value="AMP-bd_C_sf"/>
</dbReference>
<dbReference type="NCBIfam" id="TIGR01733">
    <property type="entry name" value="AA-adenyl-dom"/>
    <property type="match status" value="1"/>
</dbReference>
<evidence type="ECO:0000313" key="6">
    <source>
        <dbReference type="EMBL" id="REE04867.1"/>
    </source>
</evidence>
<sequence length="1367" mass="145109">MPQDHRNATSHDERTTKTSSVGRGHAVLTAEGDHSGAQAPSPTDDLACYSGGQAAAPRTLVDILRETIASYPGAQAVDDGTTALSYAEFGERVDEMARRLWSMDIGAGDRVGIRVPSGSIDLYVAILGTLTAGAAYVPVDADEPDERAGTVWTEAGVCAVVTEGLTISARPGVATVGGAPEPHPEDDAWIIFTSGSTGKPKGVAITHRSAAAWADAEAQMFLQGEPLTRGDRVLAGLSVAFDASCEEMWLAWHSGACLVPAPRSLVRSGADLGPWLAERRITAVSTVPTLAAMWPQEALDNIRLLIFGGEALPAELVTRLAGPGRELWNTYGPTEATVIACGAALNGSGPVSIGLPLRGWELAVVDPQGNPVQWGETGELIIGGVGLGRYLDAAKDAEKYGPMPSLGWDRAYRSGDLVVAEHDGLLFAGRVDDQIKLGGRRVELGEIDDTLSRLPGVAAGAAAVQSTPSGNKVLAGYLLPDPGTTLDLGVLRRRLAEQLPAQLVPALAVMDELPLKTSGKVDRKALPWPVQSADGSGHQLSGTEGWIADLWTELLGPLPLDGDSDFFASGGASLAAAHLVGKLRGQYPDVSIADIYARPTLGALAAHLEGLESGEDEEREREPTPWWTGLVQLPVILGLYGITGLRYLTGIGIVCWILYNVVPFPTLWVPNPPVWALVTAWLVLFSLPSRIVFAAGASRLLTAGIAPGTHPRGGTAHLRIWAAERIVTFGKLEPIMGTPWGIAYARLLGNRIGRDVHLDAMPPVTGLMSVGDCASIEYEVDLGGHWLDGDLLHVGTLEIGTGARVGTRSVLMDGACLGENAEVDPGTVVSGLVPAGERWAGSQMEYVGQAGDEWPVSARPHHGRRGIHLLFPLSLFGMALLPMVSAVPGSLVVMWTVQFEQLALLSDVLWALAALVPVFAVITVLTFLSLIAGSVRLLARLIVPGLHPLQSAAGWAVWLSNLLLAKTLISVYPLYASVLTPLWFRLLGARVGRHVEISTLESIPHLTVLGDRSFMADHSMGTSARVRRGWMHVGPSSVGSRSFVGNSAVVGPDRHVPDRSLVAVLSSAPRDMPEASNFFGRPAVELPRPVDGADSGLTYDPPTQLVAARAVVEAFRLLPFMIAAWLALAAVWVISEILDNGGFWAAVALSGVVMLASSTVACAIALVAKWALVGRFKPGRHALWTSFIWRNELADVFSESLAVPGLVRMSLGTPMLNIWLRLMGAKVGRRVWCETWWLPEFDVIEIGHGVSINRGTVLQTHLFHDRIMRIDPVRMADRSTLGPNSVLLPGSVVEDGATVGPGSLVMAQETVPAHGRWAGNPISRWDRKWTASAGPSVAVPAPSGPVPSGPLRTDPINRTTMTEGQAR</sequence>
<feature type="transmembrane region" description="Helical" evidence="4">
    <location>
        <begin position="674"/>
        <end position="693"/>
    </location>
</feature>